<proteinExistence type="predicted"/>
<keyword evidence="3" id="KW-0378">Hydrolase</keyword>
<dbReference type="AlphaFoldDB" id="A0AAW6T7M5"/>
<protein>
    <submittedName>
        <fullName evidence="3">Glycoside hydrolase family 15 protein</fullName>
    </submittedName>
</protein>
<evidence type="ECO:0000313" key="3">
    <source>
        <dbReference type="EMBL" id="MDI2097410.1"/>
    </source>
</evidence>
<accession>A0AAW6T7M5</accession>
<dbReference type="InterPro" id="IPR008928">
    <property type="entry name" value="6-hairpin_glycosidase_sf"/>
</dbReference>
<comment type="caution">
    <text evidence="3">The sequence shown here is derived from an EMBL/GenBank/DDBJ whole genome shotgun (WGS) entry which is preliminary data.</text>
</comment>
<dbReference type="GO" id="GO:0004553">
    <property type="term" value="F:hydrolase activity, hydrolyzing O-glycosyl compounds"/>
    <property type="evidence" value="ECO:0007669"/>
    <property type="project" value="UniProtKB-ARBA"/>
</dbReference>
<evidence type="ECO:0000313" key="4">
    <source>
        <dbReference type="Proteomes" id="UP001321506"/>
    </source>
</evidence>
<dbReference type="PANTHER" id="PTHR31616:SF0">
    <property type="entry name" value="GLUCAN 1,4-ALPHA-GLUCOSIDASE"/>
    <property type="match status" value="1"/>
</dbReference>
<dbReference type="Pfam" id="PF00723">
    <property type="entry name" value="Glyco_hydro_15"/>
    <property type="match status" value="1"/>
</dbReference>
<evidence type="ECO:0000259" key="2">
    <source>
        <dbReference type="Pfam" id="PF19291"/>
    </source>
</evidence>
<dbReference type="RefSeq" id="WP_281487208.1">
    <property type="nucleotide sequence ID" value="NZ_JASATX010000001.1"/>
</dbReference>
<dbReference type="Pfam" id="PF19291">
    <property type="entry name" value="TREH_N"/>
    <property type="match status" value="1"/>
</dbReference>
<keyword evidence="4" id="KW-1185">Reference proteome</keyword>
<sequence>MSLPIEDYALISDCHTGALVGKDGSIDWLCLPRYDSPSMFGALLGDEEHGRWLIAPADADAQVSRGYTDHTFVLATRWQTATGEVEVLDFMPHGDHRADVVRRVRGIRGEVEMREELRVRFGYAAAIPWVRQIDEHGHPALVAIAGPDAIVRRGPRLKARGHLHEANYTVTEGETIDISITWFESHLHDPGPIDLDAAYDDTLAWWKKWASMYVHEGPYYEPVIRSLLMLRALTHEATGGIVAAATTSLPEQFGGPRNWDYRYVWLRDAALTLSAFLTHSYVSEAQNWRNWLLRAIAGDPNDVQIMYGLAGERFLPERELTSLPGYQGAAPVRVGNAAVAQFQGDVIGEVMVALDEAREAGVKEDAFSWPLQRALMDFVEQNWHREDQGIWEMRGPKRVFTHSRVMMWVALDRAIHAVQQHGLPGPVERWQELRDKIRTEIEERGFDKERNSYVQSYGSKAVDASLLQLPQVGYCEADDPRMLGTVAAIEHDLMHNGLLMRYRFTDETHVDAFPPGEHPFLACSFWLVEQYARSGRLDDARRLMDRLVALTNDVGMLSEEYDADTGRHAGNTPQALSHLALVQAADWIARMSGEQAPGGQQGEQQETRV</sequence>
<feature type="domain" description="Trehalase-like N-terminal" evidence="2">
    <location>
        <begin position="3"/>
        <end position="107"/>
    </location>
</feature>
<dbReference type="InterPro" id="IPR011613">
    <property type="entry name" value="GH15-like"/>
</dbReference>
<feature type="domain" description="GH15-like" evidence="1">
    <location>
        <begin position="220"/>
        <end position="585"/>
    </location>
</feature>
<dbReference type="Gene3D" id="1.50.10.10">
    <property type="match status" value="1"/>
</dbReference>
<dbReference type="PANTHER" id="PTHR31616">
    <property type="entry name" value="TREHALASE"/>
    <property type="match status" value="1"/>
</dbReference>
<name>A0AAW6T7M5_9MICO</name>
<organism evidence="3 4">
    <name type="scientific">Ruicaihuangia caeni</name>
    <dbReference type="NCBI Taxonomy" id="3042517"/>
    <lineage>
        <taxon>Bacteria</taxon>
        <taxon>Bacillati</taxon>
        <taxon>Actinomycetota</taxon>
        <taxon>Actinomycetes</taxon>
        <taxon>Micrococcales</taxon>
        <taxon>Microbacteriaceae</taxon>
        <taxon>Ruicaihuangia</taxon>
    </lineage>
</organism>
<dbReference type="InterPro" id="IPR012341">
    <property type="entry name" value="6hp_glycosidase-like_sf"/>
</dbReference>
<dbReference type="InterPro" id="IPR045582">
    <property type="entry name" value="Trehalase-like_N"/>
</dbReference>
<gene>
    <name evidence="3" type="ORF">QF206_00305</name>
</gene>
<dbReference type="SUPFAM" id="SSF48208">
    <property type="entry name" value="Six-hairpin glycosidases"/>
    <property type="match status" value="1"/>
</dbReference>
<dbReference type="EMBL" id="JASATX010000001">
    <property type="protein sequence ID" value="MDI2097410.1"/>
    <property type="molecule type" value="Genomic_DNA"/>
</dbReference>
<dbReference type="Proteomes" id="UP001321506">
    <property type="component" value="Unassembled WGS sequence"/>
</dbReference>
<evidence type="ECO:0000259" key="1">
    <source>
        <dbReference type="Pfam" id="PF00723"/>
    </source>
</evidence>
<reference evidence="3 4" key="1">
    <citation type="submission" date="2023-04" db="EMBL/GenBank/DDBJ databases">
        <title>Klugiella caeni sp. nov. isolated from the sludge of biochemical tank.</title>
        <authorList>
            <person name="Geng K."/>
        </authorList>
    </citation>
    <scope>NUCLEOTIDE SEQUENCE [LARGE SCALE GENOMIC DNA]</scope>
    <source>
        <strain evidence="3 4">YN-L-19</strain>
    </source>
</reference>
<dbReference type="GO" id="GO:0005975">
    <property type="term" value="P:carbohydrate metabolic process"/>
    <property type="evidence" value="ECO:0007669"/>
    <property type="project" value="InterPro"/>
</dbReference>